<evidence type="ECO:0000313" key="2">
    <source>
        <dbReference type="EMBL" id="NOU74889.1"/>
    </source>
</evidence>
<keyword evidence="1" id="KW-0479">Metal-binding</keyword>
<dbReference type="Proteomes" id="UP000616779">
    <property type="component" value="Unassembled WGS sequence"/>
</dbReference>
<dbReference type="RefSeq" id="WP_171646279.1">
    <property type="nucleotide sequence ID" value="NZ_WHOA01000190.1"/>
</dbReference>
<dbReference type="PANTHER" id="PTHR19288">
    <property type="entry name" value="4-NITROPHENYLPHOSPHATASE-RELATED"/>
    <property type="match status" value="1"/>
</dbReference>
<keyword evidence="2" id="KW-0378">Hydrolase</keyword>
<protein>
    <recommendedName>
        <fullName evidence="1">Acid sugar phosphatase</fullName>
        <ecNumber evidence="1">3.1.3.-</ecNumber>
    </recommendedName>
</protein>
<comment type="cofactor">
    <cofactor evidence="1">
        <name>Mg(2+)</name>
        <dbReference type="ChEBI" id="CHEBI:18420"/>
    </cofactor>
</comment>
<comment type="similarity">
    <text evidence="1">Belongs to the HAD-like hydrolase superfamily. NagD family.</text>
</comment>
<dbReference type="InterPro" id="IPR006357">
    <property type="entry name" value="HAD-SF_hydro_IIA"/>
</dbReference>
<accession>A0ABX1Y351</accession>
<dbReference type="Gene3D" id="3.40.50.1000">
    <property type="entry name" value="HAD superfamily/HAD-like"/>
    <property type="match status" value="2"/>
</dbReference>
<evidence type="ECO:0000256" key="1">
    <source>
        <dbReference type="PIRNR" id="PIRNR000915"/>
    </source>
</evidence>
<name>A0ABX1Y351_9BACL</name>
<dbReference type="Pfam" id="PF13242">
    <property type="entry name" value="Hydrolase_like"/>
    <property type="match status" value="1"/>
</dbReference>
<dbReference type="PIRSF" id="PIRSF000915">
    <property type="entry name" value="PGP-type_phosphatase"/>
    <property type="match status" value="1"/>
</dbReference>
<dbReference type="InterPro" id="IPR023214">
    <property type="entry name" value="HAD_sf"/>
</dbReference>
<keyword evidence="3" id="KW-1185">Reference proteome</keyword>
<dbReference type="GO" id="GO:0016787">
    <property type="term" value="F:hydrolase activity"/>
    <property type="evidence" value="ECO:0007669"/>
    <property type="project" value="UniProtKB-KW"/>
</dbReference>
<comment type="function">
    <text evidence="1">Catalyzes the dephosphorylation of 2-6 carbon acid sugars in vitro.</text>
</comment>
<keyword evidence="1" id="KW-0460">Magnesium</keyword>
<comment type="caution">
    <text evidence="2">The sequence shown here is derived from an EMBL/GenBank/DDBJ whole genome shotgun (WGS) entry which is preliminary data.</text>
</comment>
<dbReference type="PANTHER" id="PTHR19288:SF46">
    <property type="entry name" value="HALOACID DEHALOGENASE-LIKE HYDROLASE DOMAIN-CONTAINING PROTEIN 2"/>
    <property type="match status" value="1"/>
</dbReference>
<dbReference type="EC" id="3.1.3.-" evidence="1"/>
<evidence type="ECO:0000313" key="3">
    <source>
        <dbReference type="Proteomes" id="UP000616779"/>
    </source>
</evidence>
<organism evidence="2 3">
    <name type="scientific">Paenibacillus phytorum</name>
    <dbReference type="NCBI Taxonomy" id="2654977"/>
    <lineage>
        <taxon>Bacteria</taxon>
        <taxon>Bacillati</taxon>
        <taxon>Bacillota</taxon>
        <taxon>Bacilli</taxon>
        <taxon>Bacillales</taxon>
        <taxon>Paenibacillaceae</taxon>
        <taxon>Paenibacillus</taxon>
    </lineage>
</organism>
<dbReference type="NCBIfam" id="TIGR01460">
    <property type="entry name" value="HAD-SF-IIA"/>
    <property type="match status" value="1"/>
</dbReference>
<dbReference type="EMBL" id="WHOA01000190">
    <property type="protein sequence ID" value="NOU74889.1"/>
    <property type="molecule type" value="Genomic_DNA"/>
</dbReference>
<gene>
    <name evidence="2" type="ORF">GC098_26465</name>
</gene>
<proteinExistence type="inferred from homology"/>
<reference evidence="2 3" key="1">
    <citation type="submission" date="2019-10" db="EMBL/GenBank/DDBJ databases">
        <title>Description of Paenibacillus terrestris sp. nov.</title>
        <authorList>
            <person name="Carlier A."/>
            <person name="Qi S."/>
        </authorList>
    </citation>
    <scope>NUCLEOTIDE SEQUENCE [LARGE SCALE GENOMIC DNA]</scope>
    <source>
        <strain evidence="2 3">LMG 31458</strain>
    </source>
</reference>
<dbReference type="SUPFAM" id="SSF56784">
    <property type="entry name" value="HAD-like"/>
    <property type="match status" value="1"/>
</dbReference>
<dbReference type="InterPro" id="IPR036412">
    <property type="entry name" value="HAD-like_sf"/>
</dbReference>
<sequence length="271" mass="29901">MKDYAGYIFDLDGTIYLGGRLIDGAAEVIESLQSRQKKILFLTNKTIESRDKYVAKLNGLGIKVGIDQILSPTLVTIRFLKEKYEDCKIYVIGETLIKEEFKQAGFTFAESPEETDVIITSWDREFHYSHLDFAYQAIKKGAMVLATNPDRTCPTEGGDVPDCGGMIGAIEGATGMKIELITGKPSVYMAKAALESLKLNADQCLMTGDRLETDILMGKLAGLHTALVLTGITQKEDISKSDYQPDYILNSVYDLLLEGVIEETASTLELD</sequence>
<dbReference type="Pfam" id="PF13344">
    <property type="entry name" value="Hydrolase_6"/>
    <property type="match status" value="1"/>
</dbReference>